<dbReference type="InterPro" id="IPR039422">
    <property type="entry name" value="MarR/SlyA-like"/>
</dbReference>
<dbReference type="InterPro" id="IPR036390">
    <property type="entry name" value="WH_DNA-bd_sf"/>
</dbReference>
<name>A0ABW3Z3Q1_9HYPH</name>
<dbReference type="RefSeq" id="WP_378774013.1">
    <property type="nucleotide sequence ID" value="NZ_JBHTMX010000006.1"/>
</dbReference>
<evidence type="ECO:0000259" key="1">
    <source>
        <dbReference type="PROSITE" id="PS50995"/>
    </source>
</evidence>
<protein>
    <submittedName>
        <fullName evidence="2">MarR family winged helix-turn-helix transcriptional regulator</fullName>
    </submittedName>
</protein>
<comment type="caution">
    <text evidence="2">The sequence shown here is derived from an EMBL/GenBank/DDBJ whole genome shotgun (WGS) entry which is preliminary data.</text>
</comment>
<proteinExistence type="predicted"/>
<dbReference type="InterPro" id="IPR036388">
    <property type="entry name" value="WH-like_DNA-bd_sf"/>
</dbReference>
<dbReference type="PRINTS" id="PR00598">
    <property type="entry name" value="HTHMARR"/>
</dbReference>
<accession>A0ABW3Z3Q1</accession>
<dbReference type="PROSITE" id="PS50995">
    <property type="entry name" value="HTH_MARR_2"/>
    <property type="match status" value="1"/>
</dbReference>
<dbReference type="InterPro" id="IPR000835">
    <property type="entry name" value="HTH_MarR-typ"/>
</dbReference>
<dbReference type="Gene3D" id="1.10.10.10">
    <property type="entry name" value="Winged helix-like DNA-binding domain superfamily/Winged helix DNA-binding domain"/>
    <property type="match status" value="1"/>
</dbReference>
<dbReference type="SUPFAM" id="SSF46785">
    <property type="entry name" value="Winged helix' DNA-binding domain"/>
    <property type="match status" value="1"/>
</dbReference>
<sequence length="194" mass="21703">MLRNSICMRHARIRVGRAETSLDWSGDVAEILDETPVGSNASNEAWPLESRPGFLARRLHQIHVSLFMETCAEFRVTPLQFSLLTALEELGTADQSTLARLVALDRTTTTGGLKRLESRGFIQRVVSERDRRSQDCRMTPAGLELLSRMRKPARDAHDLTLAALSRSERVTFMRLLTRVVTANGSRGAVGLRED</sequence>
<dbReference type="Pfam" id="PF01047">
    <property type="entry name" value="MarR"/>
    <property type="match status" value="1"/>
</dbReference>
<feature type="domain" description="HTH marR-type" evidence="1">
    <location>
        <begin position="52"/>
        <end position="181"/>
    </location>
</feature>
<gene>
    <name evidence="2" type="ORF">ACFQ4O_02265</name>
</gene>
<reference evidence="3" key="1">
    <citation type="journal article" date="2019" name="Int. J. Syst. Evol. Microbiol.">
        <title>The Global Catalogue of Microorganisms (GCM) 10K type strain sequencing project: providing services to taxonomists for standard genome sequencing and annotation.</title>
        <authorList>
            <consortium name="The Broad Institute Genomics Platform"/>
            <consortium name="The Broad Institute Genome Sequencing Center for Infectious Disease"/>
            <person name="Wu L."/>
            <person name="Ma J."/>
        </authorList>
    </citation>
    <scope>NUCLEOTIDE SEQUENCE [LARGE SCALE GENOMIC DNA]</scope>
    <source>
        <strain evidence="3">CCUG 61696</strain>
    </source>
</reference>
<evidence type="ECO:0000313" key="3">
    <source>
        <dbReference type="Proteomes" id="UP001597171"/>
    </source>
</evidence>
<dbReference type="PANTHER" id="PTHR33164">
    <property type="entry name" value="TRANSCRIPTIONAL REGULATOR, MARR FAMILY"/>
    <property type="match status" value="1"/>
</dbReference>
<organism evidence="2 3">
    <name type="scientific">Methylopila musalis</name>
    <dbReference type="NCBI Taxonomy" id="1134781"/>
    <lineage>
        <taxon>Bacteria</taxon>
        <taxon>Pseudomonadati</taxon>
        <taxon>Pseudomonadota</taxon>
        <taxon>Alphaproteobacteria</taxon>
        <taxon>Hyphomicrobiales</taxon>
        <taxon>Methylopilaceae</taxon>
        <taxon>Methylopila</taxon>
    </lineage>
</organism>
<dbReference type="SMART" id="SM00347">
    <property type="entry name" value="HTH_MARR"/>
    <property type="match status" value="1"/>
</dbReference>
<evidence type="ECO:0000313" key="2">
    <source>
        <dbReference type="EMBL" id="MFD1330817.1"/>
    </source>
</evidence>
<dbReference type="PANTHER" id="PTHR33164:SF95">
    <property type="entry name" value="TRANSCRIPTIONAL REGULATOR"/>
    <property type="match status" value="1"/>
</dbReference>
<dbReference type="EMBL" id="JBHTMX010000006">
    <property type="protein sequence ID" value="MFD1330817.1"/>
    <property type="molecule type" value="Genomic_DNA"/>
</dbReference>
<dbReference type="Proteomes" id="UP001597171">
    <property type="component" value="Unassembled WGS sequence"/>
</dbReference>
<keyword evidence="3" id="KW-1185">Reference proteome</keyword>